<gene>
    <name evidence="2" type="ORF">B0T15DRAFT_506959</name>
</gene>
<feature type="compositionally biased region" description="Polar residues" evidence="1">
    <location>
        <begin position="113"/>
        <end position="127"/>
    </location>
</feature>
<evidence type="ECO:0000313" key="2">
    <source>
        <dbReference type="EMBL" id="KAK3310268.1"/>
    </source>
</evidence>
<feature type="compositionally biased region" description="Polar residues" evidence="1">
    <location>
        <begin position="134"/>
        <end position="147"/>
    </location>
</feature>
<keyword evidence="3" id="KW-1185">Reference proteome</keyword>
<feature type="compositionally biased region" description="Polar residues" evidence="1">
    <location>
        <begin position="157"/>
        <end position="166"/>
    </location>
</feature>
<evidence type="ECO:0000313" key="3">
    <source>
        <dbReference type="Proteomes" id="UP001273166"/>
    </source>
</evidence>
<protein>
    <submittedName>
        <fullName evidence="2">Uncharacterized protein</fullName>
    </submittedName>
</protein>
<dbReference type="EMBL" id="JAUDZG010000001">
    <property type="protein sequence ID" value="KAK3310268.1"/>
    <property type="molecule type" value="Genomic_DNA"/>
</dbReference>
<dbReference type="GeneID" id="87886448"/>
<feature type="region of interest" description="Disordered" evidence="1">
    <location>
        <begin position="565"/>
        <end position="630"/>
    </location>
</feature>
<feature type="region of interest" description="Disordered" evidence="1">
    <location>
        <begin position="470"/>
        <end position="500"/>
    </location>
</feature>
<comment type="caution">
    <text evidence="2">The sequence shown here is derived from an EMBL/GenBank/DDBJ whole genome shotgun (WGS) entry which is preliminary data.</text>
</comment>
<feature type="compositionally biased region" description="Basic residues" evidence="1">
    <location>
        <begin position="312"/>
        <end position="326"/>
    </location>
</feature>
<sequence>MGTDRQEEIESPSIEDFLDCDQLVSDSEGDSSSSAASPRRALQRLQIHVDMASTQYLAPAAHHSEQAQIDGLPICSSGPQTVAFSSTDLDPYSAVSGVSSFNYPAAADPSLLTPVSSAPSPPLQQRQAAKRSYPSASQAPTPPNSSKMYYDGYGISSGRQSPSPMTVNPAATEAGPFDVAPYMAHSPPLSHHPSSPRSDIPPPIDPYLGHFTVSGANDGEATQHTLHEYHPYSVNVTSPGQYLAQQQQQQHVPVGTPHMHHRMPSNGGAATVLAQSHPPQFRPHSTIEDLRDPSILLGGYAPHGTLSPGRRPPPRKRPSPARKASRTAKTTPHIASEANGQFKQDGEVEELTLRDDAPEDDKLLFQLRKKYLSEKGKGMWEDMKTEYQKLVQGNWEKAALQMKVTRAVAKYGVWPEKELERLKEAYRYIEEMRYQLIISHMKENGGCRVWDWKPGHIELMLVKLGLEEPTKDEKTGARRRRKAAARRNASPPHGAQAAMGEWGHGLGLQHSAFHGHAQYVAAQAAARHGGPVDVPMGDHFAPPPSLTPAQEEQLVNEVFNNVKSERSLSPDESMDGISFDNNSSSSNNHTNNPGSRRLSAAAPHELNHHDADHVARDACQQMVSSSYGQQ</sequence>
<feature type="compositionally biased region" description="Low complexity" evidence="1">
    <location>
        <begin position="578"/>
        <end position="595"/>
    </location>
</feature>
<organism evidence="2 3">
    <name type="scientific">Chaetomium strumarium</name>
    <dbReference type="NCBI Taxonomy" id="1170767"/>
    <lineage>
        <taxon>Eukaryota</taxon>
        <taxon>Fungi</taxon>
        <taxon>Dikarya</taxon>
        <taxon>Ascomycota</taxon>
        <taxon>Pezizomycotina</taxon>
        <taxon>Sordariomycetes</taxon>
        <taxon>Sordariomycetidae</taxon>
        <taxon>Sordariales</taxon>
        <taxon>Chaetomiaceae</taxon>
        <taxon>Chaetomium</taxon>
    </lineage>
</organism>
<reference evidence="2" key="1">
    <citation type="journal article" date="2023" name="Mol. Phylogenet. Evol.">
        <title>Genome-scale phylogeny and comparative genomics of the fungal order Sordariales.</title>
        <authorList>
            <person name="Hensen N."/>
            <person name="Bonometti L."/>
            <person name="Westerberg I."/>
            <person name="Brannstrom I.O."/>
            <person name="Guillou S."/>
            <person name="Cros-Aarteil S."/>
            <person name="Calhoun S."/>
            <person name="Haridas S."/>
            <person name="Kuo A."/>
            <person name="Mondo S."/>
            <person name="Pangilinan J."/>
            <person name="Riley R."/>
            <person name="LaButti K."/>
            <person name="Andreopoulos B."/>
            <person name="Lipzen A."/>
            <person name="Chen C."/>
            <person name="Yan M."/>
            <person name="Daum C."/>
            <person name="Ng V."/>
            <person name="Clum A."/>
            <person name="Steindorff A."/>
            <person name="Ohm R.A."/>
            <person name="Martin F."/>
            <person name="Silar P."/>
            <person name="Natvig D.O."/>
            <person name="Lalanne C."/>
            <person name="Gautier V."/>
            <person name="Ament-Velasquez S.L."/>
            <person name="Kruys A."/>
            <person name="Hutchinson M.I."/>
            <person name="Powell A.J."/>
            <person name="Barry K."/>
            <person name="Miller A.N."/>
            <person name="Grigoriev I.V."/>
            <person name="Debuchy R."/>
            <person name="Gladieux P."/>
            <person name="Hiltunen Thoren M."/>
            <person name="Johannesson H."/>
        </authorList>
    </citation>
    <scope>NUCLEOTIDE SEQUENCE</scope>
    <source>
        <strain evidence="2">CBS 333.67</strain>
    </source>
</reference>
<dbReference type="RefSeq" id="XP_062726048.1">
    <property type="nucleotide sequence ID" value="XM_062867619.1"/>
</dbReference>
<feature type="compositionally biased region" description="Polar residues" evidence="1">
    <location>
        <begin position="621"/>
        <end position="630"/>
    </location>
</feature>
<dbReference type="AlphaFoldDB" id="A0AAJ0H1X3"/>
<feature type="region of interest" description="Disordered" evidence="1">
    <location>
        <begin position="113"/>
        <end position="200"/>
    </location>
</feature>
<feature type="compositionally biased region" description="Low complexity" evidence="1">
    <location>
        <begin position="185"/>
        <end position="198"/>
    </location>
</feature>
<proteinExistence type="predicted"/>
<evidence type="ECO:0000256" key="1">
    <source>
        <dbReference type="SAM" id="MobiDB-lite"/>
    </source>
</evidence>
<reference evidence="2" key="2">
    <citation type="submission" date="2023-06" db="EMBL/GenBank/DDBJ databases">
        <authorList>
            <consortium name="Lawrence Berkeley National Laboratory"/>
            <person name="Mondo S.J."/>
            <person name="Hensen N."/>
            <person name="Bonometti L."/>
            <person name="Westerberg I."/>
            <person name="Brannstrom I.O."/>
            <person name="Guillou S."/>
            <person name="Cros-Aarteil S."/>
            <person name="Calhoun S."/>
            <person name="Haridas S."/>
            <person name="Kuo A."/>
            <person name="Pangilinan J."/>
            <person name="Riley R."/>
            <person name="Labutti K."/>
            <person name="Andreopoulos B."/>
            <person name="Lipzen A."/>
            <person name="Chen C."/>
            <person name="Yanf M."/>
            <person name="Daum C."/>
            <person name="Ng V."/>
            <person name="Clum A."/>
            <person name="Steindorff A."/>
            <person name="Ohm R."/>
            <person name="Martin F."/>
            <person name="Silar P."/>
            <person name="Natvig D."/>
            <person name="Lalanne C."/>
            <person name="Gautier V."/>
            <person name="Ament-Velasquez S.L."/>
            <person name="Kruys A."/>
            <person name="Hutchinson M.I."/>
            <person name="Powell A.J."/>
            <person name="Barry K."/>
            <person name="Miller A.N."/>
            <person name="Grigoriev I.V."/>
            <person name="Debuchy R."/>
            <person name="Gladieux P."/>
            <person name="Thoren M.H."/>
            <person name="Johannesson H."/>
        </authorList>
    </citation>
    <scope>NUCLEOTIDE SEQUENCE</scope>
    <source>
        <strain evidence="2">CBS 333.67</strain>
    </source>
</reference>
<accession>A0AAJ0H1X3</accession>
<dbReference type="Proteomes" id="UP001273166">
    <property type="component" value="Unassembled WGS sequence"/>
</dbReference>
<name>A0AAJ0H1X3_9PEZI</name>
<feature type="region of interest" description="Disordered" evidence="1">
    <location>
        <begin position="294"/>
        <end position="342"/>
    </location>
</feature>
<feature type="compositionally biased region" description="Basic and acidic residues" evidence="1">
    <location>
        <begin position="605"/>
        <end position="616"/>
    </location>
</feature>